<reference evidence="4" key="1">
    <citation type="submission" date="2023-06" db="EMBL/GenBank/DDBJ databases">
        <authorList>
            <person name="Kurt Z."/>
        </authorList>
    </citation>
    <scope>NUCLEOTIDE SEQUENCE</scope>
</reference>
<dbReference type="GO" id="GO:0005524">
    <property type="term" value="F:ATP binding"/>
    <property type="evidence" value="ECO:0007669"/>
    <property type="project" value="InterPro"/>
</dbReference>
<dbReference type="GO" id="GO:0005737">
    <property type="term" value="C:cytoplasm"/>
    <property type="evidence" value="ECO:0007669"/>
    <property type="project" value="TreeGrafter"/>
</dbReference>
<feature type="compositionally biased region" description="Polar residues" evidence="2">
    <location>
        <begin position="817"/>
        <end position="828"/>
    </location>
</feature>
<dbReference type="GO" id="GO:0004674">
    <property type="term" value="F:protein serine/threonine kinase activity"/>
    <property type="evidence" value="ECO:0007669"/>
    <property type="project" value="TreeGrafter"/>
</dbReference>
<dbReference type="InterPro" id="IPR000719">
    <property type="entry name" value="Prot_kinase_dom"/>
</dbReference>
<accession>A0AA86U609</accession>
<sequence length="1004" mass="114848">MKTYSPFSSNVSEKYQLVNSIQIYRNRQENMCINHYILHRVVGRGSYAVVRQARDALDDEDVALRIVNRRILSRKLGPRKSDAIISNYLNILQLLDSKYVIKLKQFLYTNIFMSDISNNAMPIAIGHELANQFEQMPTIEGKCKQLQIDDDDYSVVTSTPRNDTKLKGMQDSCIFVFEYAESNFEQLIYQKDIKYSTIRQYIFQSLECLNHFHDNRVIYNDLKPDNLLIVKGNIKFSDMDTSTILDENSLQFLNLLQIHSITQLQTATYIITDPLVETEEFVTDIVTTPAISAPESLDKQTIFVGQFSDIWQFGQLICKSIFGRQLNTKIDRYSKDYETVTTLFDENLADLISGCTDFPALRYSAQQIIDHPYFSQTDLIKYKRKICNEKHQQTFKQANKLLRSGSCCVLHGESVQQRVVSSFINNLTDYISVELSPYLKNSQDDALFTVREQQFEKVSDAVMLLTSFLKKKQTIRSRSVRKYKERKQKLDLQELNQVLSLDFIKRVNDSYLVQQNVINYVNVPLLPKMSPQQLKDGLQAIQLANFLVRYCNFHTSSNIFSSVKDNTMPSTDYTKIMYDIQKRSKQLLENDAPLQPLQVNNLLKSVNLKQQFKSLSIDSKNSSIFSEQQPVDQPQLKLNDSFSFSDEDLPCKYQSQTKPKVSILLNINGNTSSGEQPSLILPSEKKVQFKLNLDSLVKANSQDLPKPPEVIEGVETMSNYDNEAGAELSLSYSLTSGQPNKYLDPEPKVVQVPLIKQFSTSVNLIDSIIQNVTTEFKQTLGFKRNMVGQRTNTVQNCKQLGFRKPITNENTEKEENPSGSKTKLSMASKQIIDSSSQIEEVKADINMLQTFANPKAHKSFGQIEQHQDSNMLNQSSSSYQDSCSSLATYSSVNQEIQQEQEEENEDQKVYNRQSIIYTAIKKDPLILNPQLGVILENRSQEKENIVTQEQKVEEEKQEPVVQKSITQMNINDLFNVVFCDDAQEYEVGGEYEDIGECSSVGDSS</sequence>
<keyword evidence="5" id="KW-0808">Transferase</keyword>
<dbReference type="InterPro" id="IPR011009">
    <property type="entry name" value="Kinase-like_dom_sf"/>
</dbReference>
<dbReference type="EMBL" id="CAXDID020000142">
    <property type="protein sequence ID" value="CAL6039285.1"/>
    <property type="molecule type" value="Genomic_DNA"/>
</dbReference>
<dbReference type="PROSITE" id="PS50011">
    <property type="entry name" value="PROTEIN_KINASE_DOM"/>
    <property type="match status" value="1"/>
</dbReference>
<dbReference type="InterPro" id="IPR053235">
    <property type="entry name" value="Ser_Thr_kinase"/>
</dbReference>
<dbReference type="AlphaFoldDB" id="A0AA86U609"/>
<keyword evidence="6" id="KW-1185">Reference proteome</keyword>
<dbReference type="PANTHER" id="PTHR24361:SF846">
    <property type="entry name" value="SERINE_THREONINE-PROTEIN KINASE DDB_G0291918-RELATED"/>
    <property type="match status" value="1"/>
</dbReference>
<dbReference type="Gene3D" id="1.10.510.10">
    <property type="entry name" value="Transferase(Phosphotransferase) domain 1"/>
    <property type="match status" value="1"/>
</dbReference>
<comment type="caution">
    <text evidence="4">The sequence shown here is derived from an EMBL/GenBank/DDBJ whole genome shotgun (WGS) entry which is preliminary data.</text>
</comment>
<dbReference type="PROSITE" id="PS00108">
    <property type="entry name" value="PROTEIN_KINASE_ST"/>
    <property type="match status" value="1"/>
</dbReference>
<evidence type="ECO:0000259" key="3">
    <source>
        <dbReference type="PROSITE" id="PS50011"/>
    </source>
</evidence>
<dbReference type="SMART" id="SM00220">
    <property type="entry name" value="S_TKc"/>
    <property type="match status" value="1"/>
</dbReference>
<keyword evidence="5" id="KW-0418">Kinase</keyword>
<proteinExistence type="predicted"/>
<organism evidence="4">
    <name type="scientific">Hexamita inflata</name>
    <dbReference type="NCBI Taxonomy" id="28002"/>
    <lineage>
        <taxon>Eukaryota</taxon>
        <taxon>Metamonada</taxon>
        <taxon>Diplomonadida</taxon>
        <taxon>Hexamitidae</taxon>
        <taxon>Hexamitinae</taxon>
        <taxon>Hexamita</taxon>
    </lineage>
</organism>
<evidence type="ECO:0000313" key="5">
    <source>
        <dbReference type="EMBL" id="CAL6039285.1"/>
    </source>
</evidence>
<dbReference type="InterPro" id="IPR008271">
    <property type="entry name" value="Ser/Thr_kinase_AS"/>
</dbReference>
<dbReference type="EMBL" id="CATOUU010000495">
    <property type="protein sequence ID" value="CAI9931588.1"/>
    <property type="molecule type" value="Genomic_DNA"/>
</dbReference>
<evidence type="ECO:0000256" key="1">
    <source>
        <dbReference type="SAM" id="Coils"/>
    </source>
</evidence>
<dbReference type="PANTHER" id="PTHR24361">
    <property type="entry name" value="MITOGEN-ACTIVATED KINASE KINASE KINASE"/>
    <property type="match status" value="1"/>
</dbReference>
<feature type="compositionally biased region" description="Polar residues" evidence="2">
    <location>
        <begin position="862"/>
        <end position="874"/>
    </location>
</feature>
<gene>
    <name evidence="4" type="ORF">HINF_LOCUS19233</name>
    <name evidence="5" type="ORF">HINF_LOCUS37780</name>
</gene>
<evidence type="ECO:0000256" key="2">
    <source>
        <dbReference type="SAM" id="MobiDB-lite"/>
    </source>
</evidence>
<evidence type="ECO:0000313" key="4">
    <source>
        <dbReference type="EMBL" id="CAI9931588.1"/>
    </source>
</evidence>
<protein>
    <submittedName>
        <fullName evidence="4">CAMKK</fullName>
    </submittedName>
    <submittedName>
        <fullName evidence="5">Kinase</fullName>
    </submittedName>
</protein>
<name>A0AA86U609_9EUKA</name>
<reference evidence="5 6" key="2">
    <citation type="submission" date="2024-07" db="EMBL/GenBank/DDBJ databases">
        <authorList>
            <person name="Akdeniz Z."/>
        </authorList>
    </citation>
    <scope>NUCLEOTIDE SEQUENCE [LARGE SCALE GENOMIC DNA]</scope>
</reference>
<feature type="domain" description="Protein kinase" evidence="3">
    <location>
        <begin position="36"/>
        <end position="374"/>
    </location>
</feature>
<dbReference type="InterPro" id="IPR033134">
    <property type="entry name" value="Asp/Glu_racemase_AS_2"/>
</dbReference>
<feature type="coiled-coil region" evidence="1">
    <location>
        <begin position="893"/>
        <end position="958"/>
    </location>
</feature>
<dbReference type="Gene3D" id="3.30.200.20">
    <property type="entry name" value="Phosphorylase Kinase, domain 1"/>
    <property type="match status" value="1"/>
</dbReference>
<feature type="region of interest" description="Disordered" evidence="2">
    <location>
        <begin position="858"/>
        <end position="879"/>
    </location>
</feature>
<keyword evidence="1" id="KW-0175">Coiled coil</keyword>
<dbReference type="Pfam" id="PF00069">
    <property type="entry name" value="Pkinase"/>
    <property type="match status" value="1"/>
</dbReference>
<dbReference type="PROSITE" id="PS00924">
    <property type="entry name" value="ASP_GLU_RACEMASE_2"/>
    <property type="match status" value="1"/>
</dbReference>
<dbReference type="SUPFAM" id="SSF56112">
    <property type="entry name" value="Protein kinase-like (PK-like)"/>
    <property type="match status" value="1"/>
</dbReference>
<dbReference type="Proteomes" id="UP001642409">
    <property type="component" value="Unassembled WGS sequence"/>
</dbReference>
<evidence type="ECO:0000313" key="6">
    <source>
        <dbReference type="Proteomes" id="UP001642409"/>
    </source>
</evidence>
<feature type="region of interest" description="Disordered" evidence="2">
    <location>
        <begin position="803"/>
        <end position="828"/>
    </location>
</feature>